<dbReference type="PANTHER" id="PTHR43409:SF7">
    <property type="entry name" value="BLL1977 PROTEIN"/>
    <property type="match status" value="1"/>
</dbReference>
<dbReference type="PROSITE" id="PS51332">
    <property type="entry name" value="B12_BINDING"/>
    <property type="match status" value="1"/>
</dbReference>
<sequence length="649" mass="72155">MAGSPARPHVILASMPWTTLTEPSLGLAILKAKLRDHGVSARVAHLNLGLLRFLQAKTYYALANMFALNDFLFSGTIEHDISPHQHRLLTGATANLLDFGIIDADDWGGLDGVIEQLITLRQETIPAWLDEEADRIAAERPSLLGFTCMFDQTIASVALARLVRLRAPGTMIALGGYAVRAPTARTVMRAFPWIDAICMGEGEPAILGLAEASVGQIPLESVPNLLMRGADGELHETEPAPLIDLDRSPAPDYDDFFDDLRTLEADHAVAIDIERLPLENSRGCWWGQKSHCVFCGIADSDMVYRARSPDSVIAALDRTARRHDIHAFRFSDYILPQAYYRTLLPRLAAHPVRYTLTGEIKANVKPEWMAALAAAGFTEVQPGIESLSDKVLATMHKGVAAVQNVHTLLLGKGAGVLVHHNLIYGFPDDEAGDYRRMLAALPRLFHLDPPSTRLPVQITRFAPLQEQPERFGLAAAHPAADYQMIFSAAFLARSGFDLASYCYYFERPFENSPELQRLYRRIDAMVDRWKDLQRQREVILSWRQDGDGIAIVDTRGAEPSHYRLGGLAAAMLETMREPIPRDRLMARFAGHGEDGRQTLERLDQLGLFFEAGDRLVALPLPEETRWQHEVPLPAWTARKADPIAETDFA</sequence>
<dbReference type="InterPro" id="IPR023404">
    <property type="entry name" value="rSAM_horseshoe"/>
</dbReference>
<protein>
    <submittedName>
        <fullName evidence="7">RiPP maturation radical SAM C-methyltransferase</fullName>
    </submittedName>
</protein>
<dbReference type="InterPro" id="IPR051198">
    <property type="entry name" value="BchE-like"/>
</dbReference>
<keyword evidence="5" id="KW-0411">Iron-sulfur</keyword>
<evidence type="ECO:0000256" key="1">
    <source>
        <dbReference type="ARBA" id="ARBA00001966"/>
    </source>
</evidence>
<evidence type="ECO:0000313" key="7">
    <source>
        <dbReference type="EMBL" id="MEN3747501.1"/>
    </source>
</evidence>
<dbReference type="SFLD" id="SFLDS00029">
    <property type="entry name" value="Radical_SAM"/>
    <property type="match status" value="1"/>
</dbReference>
<name>A0ABV0B9T3_9SPHN</name>
<gene>
    <name evidence="7" type="ORF">TPR58_10000</name>
</gene>
<dbReference type="EMBL" id="JBDIZK010000005">
    <property type="protein sequence ID" value="MEN3747501.1"/>
    <property type="molecule type" value="Genomic_DNA"/>
</dbReference>
<dbReference type="SFLD" id="SFLDG01082">
    <property type="entry name" value="B12-binding_domain_containing"/>
    <property type="match status" value="1"/>
</dbReference>
<dbReference type="InterPro" id="IPR006638">
    <property type="entry name" value="Elp3/MiaA/NifB-like_rSAM"/>
</dbReference>
<comment type="cofactor">
    <cofactor evidence="1">
        <name>[4Fe-4S] cluster</name>
        <dbReference type="ChEBI" id="CHEBI:49883"/>
    </cofactor>
</comment>
<evidence type="ECO:0000256" key="3">
    <source>
        <dbReference type="ARBA" id="ARBA00022723"/>
    </source>
</evidence>
<reference evidence="7 8" key="1">
    <citation type="submission" date="2024-05" db="EMBL/GenBank/DDBJ databases">
        <title>Sphingomonas sp. HF-S3 16S ribosomal RNA gene Genome sequencing and assembly.</title>
        <authorList>
            <person name="Lee H."/>
        </authorList>
    </citation>
    <scope>NUCLEOTIDE SEQUENCE [LARGE SCALE GENOMIC DNA]</scope>
    <source>
        <strain evidence="7 8">HF-S3</strain>
    </source>
</reference>
<accession>A0ABV0B9T3</accession>
<dbReference type="InterPro" id="IPR006158">
    <property type="entry name" value="Cobalamin-bd"/>
</dbReference>
<dbReference type="InterPro" id="IPR007197">
    <property type="entry name" value="rSAM"/>
</dbReference>
<dbReference type="SMART" id="SM00729">
    <property type="entry name" value="Elp3"/>
    <property type="match status" value="1"/>
</dbReference>
<dbReference type="RefSeq" id="WP_346246499.1">
    <property type="nucleotide sequence ID" value="NZ_JBDIZK010000005.1"/>
</dbReference>
<keyword evidence="3" id="KW-0479">Metal-binding</keyword>
<organism evidence="7 8">
    <name type="scientific">Sphingomonas rustica</name>
    <dbReference type="NCBI Taxonomy" id="3103142"/>
    <lineage>
        <taxon>Bacteria</taxon>
        <taxon>Pseudomonadati</taxon>
        <taxon>Pseudomonadota</taxon>
        <taxon>Alphaproteobacteria</taxon>
        <taxon>Sphingomonadales</taxon>
        <taxon>Sphingomonadaceae</taxon>
        <taxon>Sphingomonas</taxon>
    </lineage>
</organism>
<dbReference type="SUPFAM" id="SSF102114">
    <property type="entry name" value="Radical SAM enzymes"/>
    <property type="match status" value="1"/>
</dbReference>
<dbReference type="InterPro" id="IPR058240">
    <property type="entry name" value="rSAM_sf"/>
</dbReference>
<evidence type="ECO:0000313" key="8">
    <source>
        <dbReference type="Proteomes" id="UP001427805"/>
    </source>
</evidence>
<dbReference type="Gene3D" id="3.80.30.20">
    <property type="entry name" value="tm_1862 like domain"/>
    <property type="match status" value="1"/>
</dbReference>
<dbReference type="Proteomes" id="UP001427805">
    <property type="component" value="Unassembled WGS sequence"/>
</dbReference>
<dbReference type="InterPro" id="IPR023984">
    <property type="entry name" value="rSAM_ocin_1"/>
</dbReference>
<dbReference type="PANTHER" id="PTHR43409">
    <property type="entry name" value="ANAEROBIC MAGNESIUM-PROTOPORPHYRIN IX MONOMETHYL ESTER CYCLASE-RELATED"/>
    <property type="match status" value="1"/>
</dbReference>
<keyword evidence="4" id="KW-0408">Iron</keyword>
<evidence type="ECO:0000256" key="5">
    <source>
        <dbReference type="ARBA" id="ARBA00023014"/>
    </source>
</evidence>
<keyword evidence="2" id="KW-0949">S-adenosyl-L-methionine</keyword>
<proteinExistence type="predicted"/>
<feature type="domain" description="B12-binding" evidence="6">
    <location>
        <begin position="69"/>
        <end position="220"/>
    </location>
</feature>
<evidence type="ECO:0000256" key="4">
    <source>
        <dbReference type="ARBA" id="ARBA00023004"/>
    </source>
</evidence>
<keyword evidence="8" id="KW-1185">Reference proteome</keyword>
<comment type="caution">
    <text evidence="7">The sequence shown here is derived from an EMBL/GenBank/DDBJ whole genome shotgun (WGS) entry which is preliminary data.</text>
</comment>
<dbReference type="Gene3D" id="3.40.50.280">
    <property type="entry name" value="Cobalamin-binding domain"/>
    <property type="match status" value="1"/>
</dbReference>
<evidence type="ECO:0000256" key="2">
    <source>
        <dbReference type="ARBA" id="ARBA00022691"/>
    </source>
</evidence>
<dbReference type="Pfam" id="PF04055">
    <property type="entry name" value="Radical_SAM"/>
    <property type="match status" value="1"/>
</dbReference>
<dbReference type="NCBIfam" id="TIGR03975">
    <property type="entry name" value="rSAM_ocin_1"/>
    <property type="match status" value="1"/>
</dbReference>
<evidence type="ECO:0000259" key="6">
    <source>
        <dbReference type="PROSITE" id="PS51332"/>
    </source>
</evidence>
<dbReference type="SFLD" id="SFLDF00324">
    <property type="entry name" value="bacteriocin_maturation"/>
    <property type="match status" value="1"/>
</dbReference>